<name>A0AAD7AAV9_9AGAR</name>
<accession>A0AAD7AAV9</accession>
<evidence type="ECO:0000259" key="2">
    <source>
        <dbReference type="Pfam" id="PF05057"/>
    </source>
</evidence>
<proteinExistence type="inferred from homology"/>
<dbReference type="Gene3D" id="3.40.50.1820">
    <property type="entry name" value="alpha/beta hydrolase"/>
    <property type="match status" value="1"/>
</dbReference>
<reference evidence="3" key="1">
    <citation type="submission" date="2023-03" db="EMBL/GenBank/DDBJ databases">
        <title>Massive genome expansion in bonnet fungi (Mycena s.s.) driven by repeated elements and novel gene families across ecological guilds.</title>
        <authorList>
            <consortium name="Lawrence Berkeley National Laboratory"/>
            <person name="Harder C.B."/>
            <person name="Miyauchi S."/>
            <person name="Viragh M."/>
            <person name="Kuo A."/>
            <person name="Thoen E."/>
            <person name="Andreopoulos B."/>
            <person name="Lu D."/>
            <person name="Skrede I."/>
            <person name="Drula E."/>
            <person name="Henrissat B."/>
            <person name="Morin E."/>
            <person name="Kohler A."/>
            <person name="Barry K."/>
            <person name="LaButti K."/>
            <person name="Morin E."/>
            <person name="Salamov A."/>
            <person name="Lipzen A."/>
            <person name="Mereny Z."/>
            <person name="Hegedus B."/>
            <person name="Baldrian P."/>
            <person name="Stursova M."/>
            <person name="Weitz H."/>
            <person name="Taylor A."/>
            <person name="Grigoriev I.V."/>
            <person name="Nagy L.G."/>
            <person name="Martin F."/>
            <person name="Kauserud H."/>
        </authorList>
    </citation>
    <scope>NUCLEOTIDE SEQUENCE</scope>
    <source>
        <strain evidence="3">CBHHK002</strain>
    </source>
</reference>
<gene>
    <name evidence="3" type="ORF">DFH08DRAFT_692107</name>
</gene>
<evidence type="ECO:0000313" key="3">
    <source>
        <dbReference type="EMBL" id="KAJ7353680.1"/>
    </source>
</evidence>
<keyword evidence="4" id="KW-1185">Reference proteome</keyword>
<dbReference type="PANTHER" id="PTHR48182:SF3">
    <property type="entry name" value="DUF676 DOMAIN-CONTAINING PROTEIN"/>
    <property type="match status" value="1"/>
</dbReference>
<organism evidence="3 4">
    <name type="scientific">Mycena albidolilacea</name>
    <dbReference type="NCBI Taxonomy" id="1033008"/>
    <lineage>
        <taxon>Eukaryota</taxon>
        <taxon>Fungi</taxon>
        <taxon>Dikarya</taxon>
        <taxon>Basidiomycota</taxon>
        <taxon>Agaricomycotina</taxon>
        <taxon>Agaricomycetes</taxon>
        <taxon>Agaricomycetidae</taxon>
        <taxon>Agaricales</taxon>
        <taxon>Marasmiineae</taxon>
        <taxon>Mycenaceae</taxon>
        <taxon>Mycena</taxon>
    </lineage>
</organism>
<evidence type="ECO:0000256" key="1">
    <source>
        <dbReference type="ARBA" id="ARBA00007920"/>
    </source>
</evidence>
<sequence length="311" mass="35681">MFRPLYSIVALHGLNGHAFRSWEYRNPSGKESFMWLRDYLPEQVPEARVMTYGYNANMYSDISTGRLRMFTKTFLQELRYMRESDPSRPLILVGHSMGGLLVKQALLVAHARADRHFDSILNSVTGVAFLGTPHQGANGVSNAKFVVNFVRAFKIDVHVKLLESLDPKSMILFDQTDDFRQLVSSKGIEIASLFETRKTKIVGSSKIPFFKRSAILGLLRERKAAIDANHSNLCKFRSPTDNSLNPTLQFLKEFCRDVLPMVSTRHHHIQPSPPEDLKYIALSDPEKLEFSREYPVLILGQYTYWGVYYFH</sequence>
<dbReference type="InterPro" id="IPR052374">
    <property type="entry name" value="SERAC1"/>
</dbReference>
<dbReference type="PANTHER" id="PTHR48182">
    <property type="entry name" value="PROTEIN SERAC1"/>
    <property type="match status" value="1"/>
</dbReference>
<dbReference type="InterPro" id="IPR029058">
    <property type="entry name" value="AB_hydrolase_fold"/>
</dbReference>
<comment type="caution">
    <text evidence="3">The sequence shown here is derived from an EMBL/GenBank/DDBJ whole genome shotgun (WGS) entry which is preliminary data.</text>
</comment>
<protein>
    <recommendedName>
        <fullName evidence="2">DUF676 domain-containing protein</fullName>
    </recommendedName>
</protein>
<dbReference type="AlphaFoldDB" id="A0AAD7AAV9"/>
<dbReference type="SUPFAM" id="SSF53474">
    <property type="entry name" value="alpha/beta-Hydrolases"/>
    <property type="match status" value="1"/>
</dbReference>
<dbReference type="EMBL" id="JARIHO010000011">
    <property type="protein sequence ID" value="KAJ7353680.1"/>
    <property type="molecule type" value="Genomic_DNA"/>
</dbReference>
<dbReference type="InterPro" id="IPR007751">
    <property type="entry name" value="DUF676_lipase-like"/>
</dbReference>
<evidence type="ECO:0000313" key="4">
    <source>
        <dbReference type="Proteomes" id="UP001218218"/>
    </source>
</evidence>
<feature type="domain" description="DUF676" evidence="2">
    <location>
        <begin position="9"/>
        <end position="181"/>
    </location>
</feature>
<dbReference type="Proteomes" id="UP001218218">
    <property type="component" value="Unassembled WGS sequence"/>
</dbReference>
<dbReference type="Pfam" id="PF05057">
    <property type="entry name" value="DUF676"/>
    <property type="match status" value="1"/>
</dbReference>
<comment type="similarity">
    <text evidence="1">Belongs to the putative lipase ROG1 family.</text>
</comment>